<dbReference type="Gene3D" id="3.90.25.10">
    <property type="entry name" value="UDP-galactose 4-epimerase, domain 1"/>
    <property type="match status" value="1"/>
</dbReference>
<keyword evidence="3" id="KW-1185">Reference proteome</keyword>
<dbReference type="EMBL" id="CP070969">
    <property type="protein sequence ID" value="QSF47976.1"/>
    <property type="molecule type" value="Genomic_DNA"/>
</dbReference>
<dbReference type="Proteomes" id="UP000663452">
    <property type="component" value="Chromosome"/>
</dbReference>
<evidence type="ECO:0000259" key="1">
    <source>
        <dbReference type="Pfam" id="PF16363"/>
    </source>
</evidence>
<dbReference type="InterPro" id="IPR016040">
    <property type="entry name" value="NAD(P)-bd_dom"/>
</dbReference>
<protein>
    <submittedName>
        <fullName evidence="2">CDP-glucose 4,6-dehydratase</fullName>
        <ecNumber evidence="2">4.2.1.45</ecNumber>
    </submittedName>
</protein>
<name>A0ABX7LIX5_9BACL</name>
<dbReference type="Gene3D" id="3.40.50.720">
    <property type="entry name" value="NAD(P)-binding Rossmann-like Domain"/>
    <property type="match status" value="1"/>
</dbReference>
<accession>A0ABX7LIX5</accession>
<dbReference type="InterPro" id="IPR013445">
    <property type="entry name" value="CDP_4_6_deHydtase"/>
</dbReference>
<dbReference type="EC" id="4.2.1.45" evidence="2"/>
<proteinExistence type="predicted"/>
<reference evidence="2 3" key="1">
    <citation type="submission" date="2021-02" db="EMBL/GenBank/DDBJ databases">
        <title>Paenibacillus tianjinensis sp. nov.</title>
        <authorList>
            <person name="Liu H."/>
        </authorList>
    </citation>
    <scope>NUCLEOTIDE SEQUENCE [LARGE SCALE GENOMIC DNA]</scope>
    <source>
        <strain evidence="2 3">TB2019</strain>
    </source>
</reference>
<dbReference type="CDD" id="cd05252">
    <property type="entry name" value="CDP_GD_SDR_e"/>
    <property type="match status" value="1"/>
</dbReference>
<organism evidence="2 3">
    <name type="scientific">Paenibacillus tianjinensis</name>
    <dbReference type="NCBI Taxonomy" id="2810347"/>
    <lineage>
        <taxon>Bacteria</taxon>
        <taxon>Bacillati</taxon>
        <taxon>Bacillota</taxon>
        <taxon>Bacilli</taxon>
        <taxon>Bacillales</taxon>
        <taxon>Paenibacillaceae</taxon>
        <taxon>Paenibacillus</taxon>
    </lineage>
</organism>
<dbReference type="PANTHER" id="PTHR43000">
    <property type="entry name" value="DTDP-D-GLUCOSE 4,6-DEHYDRATASE-RELATED"/>
    <property type="match status" value="1"/>
</dbReference>
<dbReference type="Pfam" id="PF16363">
    <property type="entry name" value="GDP_Man_Dehyd"/>
    <property type="match status" value="1"/>
</dbReference>
<dbReference type="InterPro" id="IPR036291">
    <property type="entry name" value="NAD(P)-bd_dom_sf"/>
</dbReference>
<dbReference type="SUPFAM" id="SSF51735">
    <property type="entry name" value="NAD(P)-binding Rossmann-fold domains"/>
    <property type="match status" value="1"/>
</dbReference>
<dbReference type="GO" id="GO:0047733">
    <property type="term" value="F:CDP-glucose 4,6-dehydratase activity"/>
    <property type="evidence" value="ECO:0007669"/>
    <property type="project" value="UniProtKB-EC"/>
</dbReference>
<keyword evidence="2" id="KW-0456">Lyase</keyword>
<feature type="domain" description="NAD(P)-binding" evidence="1">
    <location>
        <begin position="13"/>
        <end position="327"/>
    </location>
</feature>
<evidence type="ECO:0000313" key="2">
    <source>
        <dbReference type="EMBL" id="QSF47976.1"/>
    </source>
</evidence>
<gene>
    <name evidence="2" type="primary">rfbG</name>
    <name evidence="2" type="ORF">JRJ22_26530</name>
</gene>
<evidence type="ECO:0000313" key="3">
    <source>
        <dbReference type="Proteomes" id="UP000663452"/>
    </source>
</evidence>
<sequence>MADQVFWKNKKVFVTGHTGFKGSWLCLWLTSMGAEVSGYSLAPNTSPSLYELCNINSLMKESVIGDIRDGERLKLALQSSRAEIVFHLAAQPLVRESYNIPAETYATNVMGTVNILEAVRSCDTVTSVINVTTDKCYENKEWVWGYRETEPLGGHDPYSSSKACSELVTSAYRNSFFNCMPNGRKVYLASARAGNVIGGGDWAADRLIPDCITSLLDEESIKIRNPFSIRPWQHVLEPLSGYLLLAEKLYQDGEAYADAWNFGPQDVDAKPVEWIVKKLCAKWGATADYVVDPNPQVHEAKYLKLDCSKAVSELGWSARWNLETALDKIVEWNKEYEQHSSIIDVCYRQIEEYSLAMR</sequence>
<dbReference type="NCBIfam" id="TIGR02622">
    <property type="entry name" value="CDP_4_6_dhtase"/>
    <property type="match status" value="1"/>
</dbReference>